<proteinExistence type="predicted"/>
<dbReference type="VEuPathDB" id="VectorBase:ASIC016724"/>
<dbReference type="InterPro" id="IPR050666">
    <property type="entry name" value="ESRP"/>
</dbReference>
<dbReference type="InterPro" id="IPR000504">
    <property type="entry name" value="RRM_dom"/>
</dbReference>
<protein>
    <recommendedName>
        <fullName evidence="5">RRM domain-containing protein</fullName>
    </recommendedName>
</protein>
<dbReference type="InterPro" id="IPR035979">
    <property type="entry name" value="RBD_domain_sf"/>
</dbReference>
<evidence type="ECO:0000256" key="2">
    <source>
        <dbReference type="ARBA" id="ARBA00022884"/>
    </source>
</evidence>
<dbReference type="GO" id="GO:0003723">
    <property type="term" value="F:RNA binding"/>
    <property type="evidence" value="ECO:0007669"/>
    <property type="project" value="UniProtKB-UniRule"/>
</dbReference>
<dbReference type="SMART" id="SM00360">
    <property type="entry name" value="RRM"/>
    <property type="match status" value="5"/>
</dbReference>
<dbReference type="Pfam" id="PF00076">
    <property type="entry name" value="RRM_1"/>
    <property type="match status" value="4"/>
</dbReference>
<feature type="compositionally biased region" description="Low complexity" evidence="4">
    <location>
        <begin position="642"/>
        <end position="666"/>
    </location>
</feature>
<dbReference type="Gene3D" id="3.30.70.330">
    <property type="match status" value="5"/>
</dbReference>
<feature type="compositionally biased region" description="Basic residues" evidence="4">
    <location>
        <begin position="328"/>
        <end position="345"/>
    </location>
</feature>
<dbReference type="STRING" id="74873.A0A084WES7"/>
<feature type="compositionally biased region" description="Basic residues" evidence="4">
    <location>
        <begin position="386"/>
        <end position="400"/>
    </location>
</feature>
<dbReference type="PROSITE" id="PS50102">
    <property type="entry name" value="RRM"/>
    <property type="match status" value="5"/>
</dbReference>
<dbReference type="PANTHER" id="PTHR13976">
    <property type="entry name" value="HETEROGENEOUS NUCLEAR RIBONUCLEOPROTEIN-RELATED"/>
    <property type="match status" value="1"/>
</dbReference>
<evidence type="ECO:0000259" key="5">
    <source>
        <dbReference type="PROSITE" id="PS50102"/>
    </source>
</evidence>
<evidence type="ECO:0000256" key="1">
    <source>
        <dbReference type="ARBA" id="ARBA00022737"/>
    </source>
</evidence>
<dbReference type="SUPFAM" id="SSF54928">
    <property type="entry name" value="RNA-binding domain, RBD"/>
    <property type="match status" value="4"/>
</dbReference>
<feature type="region of interest" description="Disordered" evidence="4">
    <location>
        <begin position="278"/>
        <end position="470"/>
    </location>
</feature>
<dbReference type="OrthoDB" id="2588702at2759"/>
<dbReference type="AlphaFoldDB" id="A0A084WES7"/>
<evidence type="ECO:0000256" key="3">
    <source>
        <dbReference type="PROSITE-ProRule" id="PRU00176"/>
    </source>
</evidence>
<feature type="domain" description="RRM" evidence="5">
    <location>
        <begin position="543"/>
        <end position="620"/>
    </location>
</feature>
<evidence type="ECO:0000313" key="6">
    <source>
        <dbReference type="EMBL" id="KFB48721.1"/>
    </source>
</evidence>
<keyword evidence="8" id="KW-1185">Reference proteome</keyword>
<feature type="domain" description="RRM" evidence="5">
    <location>
        <begin position="988"/>
        <end position="1065"/>
    </location>
</feature>
<dbReference type="VEuPathDB" id="VectorBase:ASIS013255"/>
<dbReference type="CDD" id="cd00590">
    <property type="entry name" value="RRM_SF"/>
    <property type="match status" value="1"/>
</dbReference>
<accession>A0A084WES7</accession>
<dbReference type="Proteomes" id="UP000030765">
    <property type="component" value="Unassembled WGS sequence"/>
</dbReference>
<feature type="compositionally biased region" description="Polar residues" evidence="4">
    <location>
        <begin position="681"/>
        <end position="694"/>
    </location>
</feature>
<feature type="compositionally biased region" description="Basic and acidic residues" evidence="4">
    <location>
        <begin position="350"/>
        <end position="369"/>
    </location>
</feature>
<feature type="domain" description="RRM" evidence="5">
    <location>
        <begin position="3"/>
        <end position="76"/>
    </location>
</feature>
<feature type="region of interest" description="Disordered" evidence="4">
    <location>
        <begin position="642"/>
        <end position="694"/>
    </location>
</feature>
<feature type="region of interest" description="Disordered" evidence="4">
    <location>
        <begin position="485"/>
        <end position="522"/>
    </location>
</feature>
<reference evidence="6 8" key="1">
    <citation type="journal article" date="2014" name="BMC Genomics">
        <title>Genome sequence of Anopheles sinensis provides insight into genetics basis of mosquito competence for malaria parasites.</title>
        <authorList>
            <person name="Zhou D."/>
            <person name="Zhang D."/>
            <person name="Ding G."/>
            <person name="Shi L."/>
            <person name="Hou Q."/>
            <person name="Ye Y."/>
            <person name="Xu Y."/>
            <person name="Zhou H."/>
            <person name="Xiong C."/>
            <person name="Li S."/>
            <person name="Yu J."/>
            <person name="Hong S."/>
            <person name="Yu X."/>
            <person name="Zou P."/>
            <person name="Chen C."/>
            <person name="Chang X."/>
            <person name="Wang W."/>
            <person name="Lv Y."/>
            <person name="Sun Y."/>
            <person name="Ma L."/>
            <person name="Shen B."/>
            <person name="Zhu C."/>
        </authorList>
    </citation>
    <scope>NUCLEOTIDE SEQUENCE [LARGE SCALE GENOMIC DNA]</scope>
</reference>
<gene>
    <name evidence="6" type="ORF">ZHAS_00016724</name>
</gene>
<dbReference type="CDD" id="cd12254">
    <property type="entry name" value="RRM_hnRNPH_ESRPs_RBM12_like"/>
    <property type="match status" value="2"/>
</dbReference>
<organism evidence="6">
    <name type="scientific">Anopheles sinensis</name>
    <name type="common">Mosquito</name>
    <dbReference type="NCBI Taxonomy" id="74873"/>
    <lineage>
        <taxon>Eukaryota</taxon>
        <taxon>Metazoa</taxon>
        <taxon>Ecdysozoa</taxon>
        <taxon>Arthropoda</taxon>
        <taxon>Hexapoda</taxon>
        <taxon>Insecta</taxon>
        <taxon>Pterygota</taxon>
        <taxon>Neoptera</taxon>
        <taxon>Endopterygota</taxon>
        <taxon>Diptera</taxon>
        <taxon>Nematocera</taxon>
        <taxon>Culicoidea</taxon>
        <taxon>Culicidae</taxon>
        <taxon>Anophelinae</taxon>
        <taxon>Anopheles</taxon>
    </lineage>
</organism>
<evidence type="ECO:0000313" key="7">
    <source>
        <dbReference type="EnsemblMetazoa" id="ASIC016724-PA"/>
    </source>
</evidence>
<feature type="domain" description="RRM" evidence="5">
    <location>
        <begin position="1100"/>
        <end position="1178"/>
    </location>
</feature>
<feature type="region of interest" description="Disordered" evidence="4">
    <location>
        <begin position="784"/>
        <end position="979"/>
    </location>
</feature>
<keyword evidence="2 3" id="KW-0694">RNA-binding</keyword>
<evidence type="ECO:0000256" key="4">
    <source>
        <dbReference type="SAM" id="MobiDB-lite"/>
    </source>
</evidence>
<feature type="compositionally biased region" description="Gly residues" evidence="4">
    <location>
        <begin position="861"/>
        <end position="876"/>
    </location>
</feature>
<keyword evidence="1" id="KW-0677">Repeat</keyword>
<dbReference type="EMBL" id="ATLV01023247">
    <property type="status" value="NOT_ANNOTATED_CDS"/>
    <property type="molecule type" value="Genomic_DNA"/>
</dbReference>
<name>A0A084WES7_ANOSI</name>
<dbReference type="EMBL" id="KE525341">
    <property type="protein sequence ID" value="KFB48721.1"/>
    <property type="molecule type" value="Genomic_DNA"/>
</dbReference>
<evidence type="ECO:0000313" key="8">
    <source>
        <dbReference type="Proteomes" id="UP000030765"/>
    </source>
</evidence>
<feature type="compositionally biased region" description="Basic and acidic residues" evidence="4">
    <location>
        <begin position="928"/>
        <end position="940"/>
    </location>
</feature>
<dbReference type="OMA" id="CESTHQH"/>
<dbReference type="EnsemblMetazoa" id="ASIC016724-RA">
    <property type="protein sequence ID" value="ASIC016724-PA"/>
    <property type="gene ID" value="ASIC016724"/>
</dbReference>
<feature type="domain" description="RRM" evidence="5">
    <location>
        <begin position="697"/>
        <end position="773"/>
    </location>
</feature>
<dbReference type="CDD" id="cd12510">
    <property type="entry name" value="RRM1_RBM12_like"/>
    <property type="match status" value="1"/>
</dbReference>
<dbReference type="InterPro" id="IPR012677">
    <property type="entry name" value="Nucleotide-bd_a/b_plait_sf"/>
</dbReference>
<sequence>MSVIIRLQKLPLTANASDVRSFFRGLSIPDGGVHIVGGELGDAFIAFSTDEDARQAMALNGGRINGEPIMLLLSSRAEMQKVIDQARKAALSYMQMSRVVPTVAAASGTGLMPTLPKVATLPEPIIPPQPVGMLDAIATVAATLQRFNNPPPTLNTGAMQQKPQPPVISLSGFLANAVRHPVATSSLPTTAPAGVPSGGSMATQSSAYGSMLSQGSSFNEIPGLSVGNPVDTSPSLSVSNLSGWLSAWNGQQQSKAPSTSLNGGIDTSFLANSVTPVNLNGQQKDANSQNSWKFLKKERRSRSTSRERGYKRSGRSRSSSRDRDLKRDRRSRSSSRGRSYKRNGRNSRSSSRDRGSRSWSRDSSREYNRRYRNSRSRSPSRDRFGRTRHRSRSRSPRNHRNSRDRSIEPSGNPYDRDTRGGQSRGWSNSNFGGRTGGGSSQQTSQWNSMDKGFPGNSKPMDAAGGMPRHVEPIFGLHTQGIAQTGGMHFFPSRSGKISPLPTSNGAFSSGADGGGGGPFRSTSPLPESVYSIGFNNGGTTNDYAIKLSNLDSLTGYGEIRRFFKSMVISNQGIKMINDQNGRRTGVAYVQFLHKDSKRRALQRNGAMLRLMRLRIESISDQEFEQAIDSYQPGMDLKEYRLQQLQQQQKQQQSTQSSSGASGAGSSWNSHGKESPDDENDQSGGRKQQKSAEYQPTSTLMVWNLPSFSTEQDIMKMFSDFTVVEVLIVKNHLIPKQLDGYVRFHRQQDAKDAWLQVHRHYIGNKKVSVRMCPEIDYAVAKNEYENPGVASPNSAAGPKDSDDGVTNKSEDQPPRGAESGSTVESGAGDRDNSNQNNGDTSGAGEAGSQQSLGGNERREEGGGNGTGNGNGRRTGGGARKRRWDTEKNWDEEEGNPRVAIKAVDNAPQQRQTDSDAGAGSDTNSSWVDRNQRTNSGDERESSQTGDYYGNGNGQNNNMGDRRRQQRGSSGGRFSSGNSVDNSDMFQRTTCLLLRNVDFQVFEEDVFQFFAQDGFQAKNVLLVHNERGKRTGECLVEFDSPSEAAHAESKSSQNLGRRKVFASHLDRGQVAEMMKRFDAISMGLRENPEDSQGVGCGPYRTSTVGLLNLAYKTTEEDVQNFFREFDLPLENIRRRFLDNGQATGEAMVRFANHIDAEKALNEYQNRKLFGRNVRIRLINDD</sequence>
<feature type="compositionally biased region" description="Polar residues" evidence="4">
    <location>
        <begin position="278"/>
        <end position="292"/>
    </location>
</feature>
<feature type="compositionally biased region" description="Basic residues" evidence="4">
    <location>
        <begin position="294"/>
        <end position="303"/>
    </location>
</feature>
<reference evidence="7" key="2">
    <citation type="submission" date="2020-05" db="UniProtKB">
        <authorList>
            <consortium name="EnsemblMetazoa"/>
        </authorList>
    </citation>
    <scope>IDENTIFICATION</scope>
</reference>